<dbReference type="InterPro" id="IPR045175">
    <property type="entry name" value="M28_fam"/>
</dbReference>
<gene>
    <name evidence="2" type="ORF">DSM00_1829</name>
</gene>
<evidence type="ECO:0000313" key="3">
    <source>
        <dbReference type="Proteomes" id="UP000289238"/>
    </source>
</evidence>
<dbReference type="AlphaFoldDB" id="A0A4Q0P7W9"/>
<evidence type="ECO:0000313" key="2">
    <source>
        <dbReference type="EMBL" id="RXG22727.1"/>
    </source>
</evidence>
<dbReference type="GO" id="GO:0006508">
    <property type="term" value="P:proteolysis"/>
    <property type="evidence" value="ECO:0007669"/>
    <property type="project" value="InterPro"/>
</dbReference>
<dbReference type="EMBL" id="QOVM01000003">
    <property type="protein sequence ID" value="RXG22727.1"/>
    <property type="molecule type" value="Genomic_DNA"/>
</dbReference>
<dbReference type="SUPFAM" id="SSF53187">
    <property type="entry name" value="Zn-dependent exopeptidases"/>
    <property type="match status" value="1"/>
</dbReference>
<keyword evidence="3" id="KW-1185">Reference proteome</keyword>
<dbReference type="Proteomes" id="UP000289238">
    <property type="component" value="Unassembled WGS sequence"/>
</dbReference>
<protein>
    <submittedName>
        <fullName evidence="2">Peptidase M28-like protein</fullName>
    </submittedName>
</protein>
<organism evidence="2 3">
    <name type="scientific">Leeuwenhoekiella aequorea</name>
    <dbReference type="NCBI Taxonomy" id="283736"/>
    <lineage>
        <taxon>Bacteria</taxon>
        <taxon>Pseudomonadati</taxon>
        <taxon>Bacteroidota</taxon>
        <taxon>Flavobacteriia</taxon>
        <taxon>Flavobacteriales</taxon>
        <taxon>Flavobacteriaceae</taxon>
        <taxon>Leeuwenhoekiella</taxon>
    </lineage>
</organism>
<dbReference type="CDD" id="cd03877">
    <property type="entry name" value="M28_like"/>
    <property type="match status" value="1"/>
</dbReference>
<feature type="domain" description="Peptidase M28" evidence="1">
    <location>
        <begin position="133"/>
        <end position="333"/>
    </location>
</feature>
<dbReference type="InterPro" id="IPR007484">
    <property type="entry name" value="Peptidase_M28"/>
</dbReference>
<dbReference type="PANTHER" id="PTHR12147">
    <property type="entry name" value="METALLOPEPTIDASE M28 FAMILY MEMBER"/>
    <property type="match status" value="1"/>
</dbReference>
<comment type="caution">
    <text evidence="2">The sequence shown here is derived from an EMBL/GenBank/DDBJ whole genome shotgun (WGS) entry which is preliminary data.</text>
</comment>
<dbReference type="Gene3D" id="3.40.630.10">
    <property type="entry name" value="Zn peptidases"/>
    <property type="match status" value="1"/>
</dbReference>
<dbReference type="GO" id="GO:0008235">
    <property type="term" value="F:metalloexopeptidase activity"/>
    <property type="evidence" value="ECO:0007669"/>
    <property type="project" value="InterPro"/>
</dbReference>
<proteinExistence type="predicted"/>
<sequence length="356" mass="39138">MTGFFYLEPMRKYLVVLSACTVMACGSHSNVREVDAAAAADTSKGYNQNTTISANINTSSNSLTTAKELVSPDAIKMHVEYLASDLLKGRNTGSAGIDEAATYIIKQFQDAGVKPYFSSYRDKFDAKGVSGFNVVGMVEGTDPDLKNEYVVIGAHYDHIGSAKIVNGDSIANGANDNASGTSAVIELAKYFAKTKTNKRSIIFALFAAEEMGLLGSAHLAKRLKTTSINPYVMFNIEMIGVPMTDKDYTVYLTGFENSNMAEKFNGYSGSKVMGFLPQAKQYNLFKRSDNYAFYEEFKIPAQTVSTFDFTNFDFYHHVDDEATVMDFNHIANVVNQLIPGVEGMTNSNSHEIIWNE</sequence>
<name>A0A4Q0P7W9_9FLAO</name>
<reference evidence="2 3" key="1">
    <citation type="submission" date="2018-07" db="EMBL/GenBank/DDBJ databases">
        <title>Leeuwenhoekiella genomics.</title>
        <authorList>
            <person name="Tahon G."/>
            <person name="Willems A."/>
        </authorList>
    </citation>
    <scope>NUCLEOTIDE SEQUENCE [LARGE SCALE GENOMIC DNA]</scope>
    <source>
        <strain evidence="2 3">LMG 22550</strain>
    </source>
</reference>
<accession>A0A4Q0P7W9</accession>
<dbReference type="PANTHER" id="PTHR12147:SF26">
    <property type="entry name" value="PEPTIDASE M28 DOMAIN-CONTAINING PROTEIN"/>
    <property type="match status" value="1"/>
</dbReference>
<dbReference type="Pfam" id="PF04389">
    <property type="entry name" value="Peptidase_M28"/>
    <property type="match status" value="1"/>
</dbReference>
<evidence type="ECO:0000259" key="1">
    <source>
        <dbReference type="Pfam" id="PF04389"/>
    </source>
</evidence>